<proteinExistence type="predicted"/>
<sequence length="32" mass="4137">MVKFFKAFVEFLEDAQRLHDEQSKRYRMYMYE</sequence>
<name>A0ABS4GPB0_9BACL</name>
<organism evidence="1 2">
    <name type="scientific">Ammoniphilus resinae</name>
    <dbReference type="NCBI Taxonomy" id="861532"/>
    <lineage>
        <taxon>Bacteria</taxon>
        <taxon>Bacillati</taxon>
        <taxon>Bacillota</taxon>
        <taxon>Bacilli</taxon>
        <taxon>Bacillales</taxon>
        <taxon>Paenibacillaceae</taxon>
        <taxon>Aneurinibacillus group</taxon>
        <taxon>Ammoniphilus</taxon>
    </lineage>
</organism>
<reference evidence="1 2" key="1">
    <citation type="submission" date="2021-03" db="EMBL/GenBank/DDBJ databases">
        <title>Genomic Encyclopedia of Type Strains, Phase IV (KMG-IV): sequencing the most valuable type-strain genomes for metagenomic binning, comparative biology and taxonomic classification.</title>
        <authorList>
            <person name="Goeker M."/>
        </authorList>
    </citation>
    <scope>NUCLEOTIDE SEQUENCE [LARGE SCALE GENOMIC DNA]</scope>
    <source>
        <strain evidence="1 2">DSM 24738</strain>
    </source>
</reference>
<gene>
    <name evidence="1" type="ORF">J2Z37_002097</name>
</gene>
<protein>
    <submittedName>
        <fullName evidence="1">Uncharacterized protein</fullName>
    </submittedName>
</protein>
<evidence type="ECO:0000313" key="1">
    <source>
        <dbReference type="EMBL" id="MBP1932096.1"/>
    </source>
</evidence>
<dbReference type="Proteomes" id="UP001519343">
    <property type="component" value="Unassembled WGS sequence"/>
</dbReference>
<dbReference type="EMBL" id="JAGGKT010000005">
    <property type="protein sequence ID" value="MBP1932096.1"/>
    <property type="molecule type" value="Genomic_DNA"/>
</dbReference>
<comment type="caution">
    <text evidence="1">The sequence shown here is derived from an EMBL/GenBank/DDBJ whole genome shotgun (WGS) entry which is preliminary data.</text>
</comment>
<accession>A0ABS4GPB0</accession>
<evidence type="ECO:0000313" key="2">
    <source>
        <dbReference type="Proteomes" id="UP001519343"/>
    </source>
</evidence>
<keyword evidence="2" id="KW-1185">Reference proteome</keyword>